<keyword evidence="3" id="KW-1185">Reference proteome</keyword>
<dbReference type="InterPro" id="IPR012312">
    <property type="entry name" value="Hemerythrin-like"/>
</dbReference>
<dbReference type="Gene3D" id="1.20.120.520">
    <property type="entry name" value="nmb1532 protein domain like"/>
    <property type="match status" value="1"/>
</dbReference>
<organism evidence="2 3">
    <name type="scientific">Adhaeribacter aerolatus</name>
    <dbReference type="NCBI Taxonomy" id="670289"/>
    <lineage>
        <taxon>Bacteria</taxon>
        <taxon>Pseudomonadati</taxon>
        <taxon>Bacteroidota</taxon>
        <taxon>Cytophagia</taxon>
        <taxon>Cytophagales</taxon>
        <taxon>Hymenobacteraceae</taxon>
        <taxon>Adhaeribacter</taxon>
    </lineage>
</organism>
<evidence type="ECO:0000259" key="1">
    <source>
        <dbReference type="Pfam" id="PF01814"/>
    </source>
</evidence>
<comment type="caution">
    <text evidence="2">The sequence shown here is derived from an EMBL/GenBank/DDBJ whole genome shotgun (WGS) entry which is preliminary data.</text>
</comment>
<reference evidence="2 3" key="1">
    <citation type="submission" date="2019-07" db="EMBL/GenBank/DDBJ databases">
        <title>Whole genome shotgun sequence of Adhaeribacter aerolatus NBRC 106133.</title>
        <authorList>
            <person name="Hosoyama A."/>
            <person name="Uohara A."/>
            <person name="Ohji S."/>
            <person name="Ichikawa N."/>
        </authorList>
    </citation>
    <scope>NUCLEOTIDE SEQUENCE [LARGE SCALE GENOMIC DNA]</scope>
    <source>
        <strain evidence="2 3">NBRC 106133</strain>
    </source>
</reference>
<accession>A0A512AZC6</accession>
<protein>
    <recommendedName>
        <fullName evidence="1">Hemerythrin-like domain-containing protein</fullName>
    </recommendedName>
</protein>
<proteinExistence type="predicted"/>
<dbReference type="Pfam" id="PF01814">
    <property type="entry name" value="Hemerythrin"/>
    <property type="match status" value="1"/>
</dbReference>
<dbReference type="AlphaFoldDB" id="A0A512AZC6"/>
<feature type="domain" description="Hemerythrin-like" evidence="1">
    <location>
        <begin position="36"/>
        <end position="128"/>
    </location>
</feature>
<sequence>METIVKPLKRHPELVALSREHHFELLFSWKIKQGLARKVDSRIIQDYINYFWDHHLESHLEKEDKIVVQILSEADPMRFRVQQDHDLIRSVINYLSSYRENIDYVLNTLQILVKEHVRFEERVFFPYLEKVATPGQLILVGLEIEKHAEKPTDDFEPAFWFSQPENN</sequence>
<name>A0A512AZC6_9BACT</name>
<evidence type="ECO:0000313" key="2">
    <source>
        <dbReference type="EMBL" id="GEO05044.1"/>
    </source>
</evidence>
<dbReference type="EMBL" id="BJYS01000019">
    <property type="protein sequence ID" value="GEO05044.1"/>
    <property type="molecule type" value="Genomic_DNA"/>
</dbReference>
<dbReference type="Proteomes" id="UP000321532">
    <property type="component" value="Unassembled WGS sequence"/>
</dbReference>
<gene>
    <name evidence="2" type="ORF">AAE02nite_27080</name>
</gene>
<dbReference type="OrthoDB" id="9793254at2"/>
<evidence type="ECO:0000313" key="3">
    <source>
        <dbReference type="Proteomes" id="UP000321532"/>
    </source>
</evidence>
<dbReference type="RefSeq" id="WP_146898302.1">
    <property type="nucleotide sequence ID" value="NZ_BJYS01000019.1"/>
</dbReference>